<evidence type="ECO:0000313" key="8">
    <source>
        <dbReference type="Proteomes" id="UP000465812"/>
    </source>
</evidence>
<sequence length="275" mass="29037">MAFTVQGLLDSLVLAQTHPGRFTAGNVDTGHSIVFGGQLMAQSIAAASIGHEGKTVKTLHIVFARAAAPDKPVEIIVDPVHSGRTLASCTVTISQGERICTRSMVLLSANEQDAIRHADRPRTASDPDDIQGSDVGGWQVRVVGGVDISDPEAVGPPELDVWSRFVGAPDDPMLGQALLAYATDGFLIGTAMRPHAGVGQALAHKTFSTGVLSHTITFHEPLLATEWLLLSQCSPYAGNGRSYGRADVFRRGGQLVASFVQDNMIRAMRSGSSGL</sequence>
<dbReference type="Pfam" id="PF13622">
    <property type="entry name" value="4HBT_3"/>
    <property type="match status" value="1"/>
</dbReference>
<comment type="similarity">
    <text evidence="1">Belongs to the C/M/P thioester hydrolase family.</text>
</comment>
<dbReference type="GO" id="GO:0009062">
    <property type="term" value="P:fatty acid catabolic process"/>
    <property type="evidence" value="ECO:0007669"/>
    <property type="project" value="TreeGrafter"/>
</dbReference>
<evidence type="ECO:0000313" key="5">
    <source>
        <dbReference type="EMBL" id="BBY37988.1"/>
    </source>
</evidence>
<dbReference type="GO" id="GO:0006637">
    <property type="term" value="P:acyl-CoA metabolic process"/>
    <property type="evidence" value="ECO:0007669"/>
    <property type="project" value="InterPro"/>
</dbReference>
<evidence type="ECO:0000256" key="2">
    <source>
        <dbReference type="ARBA" id="ARBA00022801"/>
    </source>
</evidence>
<dbReference type="Gene3D" id="2.40.160.210">
    <property type="entry name" value="Acyl-CoA thioesterase, double hotdog domain"/>
    <property type="match status" value="1"/>
</dbReference>
<keyword evidence="2" id="KW-0378">Hydrolase</keyword>
<dbReference type="RefSeq" id="WP_083099740.1">
    <property type="nucleotide sequence ID" value="NZ_AP022590.1"/>
</dbReference>
<feature type="domain" description="Acyl-CoA thioesterase-like N-terminal HotDog" evidence="3">
    <location>
        <begin position="26"/>
        <end position="106"/>
    </location>
</feature>
<dbReference type="InterPro" id="IPR042171">
    <property type="entry name" value="Acyl-CoA_hotdog"/>
</dbReference>
<dbReference type="EMBL" id="MVHW01000051">
    <property type="protein sequence ID" value="ORA97829.1"/>
    <property type="molecule type" value="Genomic_DNA"/>
</dbReference>
<evidence type="ECO:0000259" key="3">
    <source>
        <dbReference type="Pfam" id="PF13622"/>
    </source>
</evidence>
<dbReference type="InterPro" id="IPR029069">
    <property type="entry name" value="HotDog_dom_sf"/>
</dbReference>
<dbReference type="Pfam" id="PF20789">
    <property type="entry name" value="4HBT_3C"/>
    <property type="match status" value="1"/>
</dbReference>
<dbReference type="InterPro" id="IPR049450">
    <property type="entry name" value="ACOT8-like_C"/>
</dbReference>
<dbReference type="GO" id="GO:0047617">
    <property type="term" value="F:fatty acyl-CoA hydrolase activity"/>
    <property type="evidence" value="ECO:0007669"/>
    <property type="project" value="InterPro"/>
</dbReference>
<name>A0A1X0F9H9_MYCNT</name>
<dbReference type="CDD" id="cd03444">
    <property type="entry name" value="Thioesterase_II_repeat1"/>
    <property type="match status" value="1"/>
</dbReference>
<evidence type="ECO:0000313" key="6">
    <source>
        <dbReference type="EMBL" id="ORA97829.1"/>
    </source>
</evidence>
<evidence type="ECO:0000313" key="7">
    <source>
        <dbReference type="Proteomes" id="UP000192760"/>
    </source>
</evidence>
<dbReference type="EMBL" id="AP022590">
    <property type="protein sequence ID" value="BBY37988.1"/>
    <property type="molecule type" value="Genomic_DNA"/>
</dbReference>
<evidence type="ECO:0000256" key="1">
    <source>
        <dbReference type="ARBA" id="ARBA00006538"/>
    </source>
</evidence>
<evidence type="ECO:0000259" key="4">
    <source>
        <dbReference type="Pfam" id="PF20789"/>
    </source>
</evidence>
<dbReference type="PANTHER" id="PTHR11066">
    <property type="entry name" value="ACYL-COA THIOESTERASE"/>
    <property type="match status" value="1"/>
</dbReference>
<dbReference type="InterPro" id="IPR049449">
    <property type="entry name" value="TesB_ACOT8-like_N"/>
</dbReference>
<reference evidence="5" key="3">
    <citation type="submission" date="2020-02" db="EMBL/GenBank/DDBJ databases">
        <authorList>
            <person name="Matsumoto Y."/>
            <person name="Motooka D."/>
            <person name="Nakamura S."/>
        </authorList>
    </citation>
    <scope>NUCLEOTIDE SEQUENCE</scope>
    <source>
        <strain evidence="5">JCM 18113</strain>
    </source>
</reference>
<reference evidence="5 8" key="2">
    <citation type="journal article" date="2019" name="Emerg. Microbes Infect.">
        <title>Comprehensive subspecies identification of 175 nontuberculous mycobacteria species based on 7547 genomic profiles.</title>
        <authorList>
            <person name="Matsumoto Y."/>
            <person name="Kinjo T."/>
            <person name="Motooka D."/>
            <person name="Nabeya D."/>
            <person name="Jung N."/>
            <person name="Uechi K."/>
            <person name="Horii T."/>
            <person name="Iida T."/>
            <person name="Fujita J."/>
            <person name="Nakamura S."/>
        </authorList>
    </citation>
    <scope>NUCLEOTIDE SEQUENCE [LARGE SCALE GENOMIC DNA]</scope>
    <source>
        <strain evidence="5 8">JCM 18113</strain>
    </source>
</reference>
<dbReference type="AlphaFoldDB" id="A0A1X0F9H9"/>
<accession>A0A1X0F9H9</accession>
<dbReference type="Proteomes" id="UP000192760">
    <property type="component" value="Unassembled WGS sequence"/>
</dbReference>
<dbReference type="Proteomes" id="UP000465812">
    <property type="component" value="Chromosome"/>
</dbReference>
<dbReference type="PANTHER" id="PTHR11066:SF34">
    <property type="entry name" value="ACYL-COENZYME A THIOESTERASE 8"/>
    <property type="match status" value="1"/>
</dbReference>
<dbReference type="InterPro" id="IPR003703">
    <property type="entry name" value="Acyl_CoA_thio"/>
</dbReference>
<dbReference type="STRING" id="560555.BST30_26645"/>
<feature type="domain" description="Acyl-CoA thioesterase-like C-terminal" evidence="4">
    <location>
        <begin position="132"/>
        <end position="264"/>
    </location>
</feature>
<reference evidence="6 7" key="1">
    <citation type="submission" date="2017-02" db="EMBL/GenBank/DDBJ databases">
        <title>The new phylogeny of genus Mycobacterium.</title>
        <authorList>
            <person name="Tortoli E."/>
            <person name="Trovato A."/>
            <person name="Cirillo D.M."/>
        </authorList>
    </citation>
    <scope>NUCLEOTIDE SEQUENCE [LARGE SCALE GENOMIC DNA]</scope>
    <source>
        <strain evidence="6 7">DSM 45255</strain>
    </source>
</reference>
<proteinExistence type="inferred from homology"/>
<dbReference type="SUPFAM" id="SSF54637">
    <property type="entry name" value="Thioesterase/thiol ester dehydrase-isomerase"/>
    <property type="match status" value="2"/>
</dbReference>
<protein>
    <submittedName>
        <fullName evidence="6">Acyl-CoA thioesterase II</fullName>
    </submittedName>
</protein>
<keyword evidence="8" id="KW-1185">Reference proteome</keyword>
<gene>
    <name evidence="6" type="ORF">BST30_26645</name>
    <name evidence="5" type="ORF">MMAN_21220</name>
</gene>
<organism evidence="6 7">
    <name type="scientific">Mycobacterium mantenii</name>
    <dbReference type="NCBI Taxonomy" id="560555"/>
    <lineage>
        <taxon>Bacteria</taxon>
        <taxon>Bacillati</taxon>
        <taxon>Actinomycetota</taxon>
        <taxon>Actinomycetes</taxon>
        <taxon>Mycobacteriales</taxon>
        <taxon>Mycobacteriaceae</taxon>
        <taxon>Mycobacterium</taxon>
        <taxon>Mycobacterium avium complex (MAC)</taxon>
    </lineage>
</organism>